<gene>
    <name evidence="1" type="ORF">LMG28614_02704</name>
</gene>
<organism evidence="1 2">
    <name type="scientific">Paraburkholderia ultramafica</name>
    <dbReference type="NCBI Taxonomy" id="1544867"/>
    <lineage>
        <taxon>Bacteria</taxon>
        <taxon>Pseudomonadati</taxon>
        <taxon>Pseudomonadota</taxon>
        <taxon>Betaproteobacteria</taxon>
        <taxon>Burkholderiales</taxon>
        <taxon>Burkholderiaceae</taxon>
        <taxon>Paraburkholderia</taxon>
    </lineage>
</organism>
<dbReference type="EMBL" id="CADIKK010000011">
    <property type="protein sequence ID" value="CAB3788513.1"/>
    <property type="molecule type" value="Genomic_DNA"/>
</dbReference>
<reference evidence="1 2" key="1">
    <citation type="submission" date="2020-04" db="EMBL/GenBank/DDBJ databases">
        <authorList>
            <person name="De Canck E."/>
        </authorList>
    </citation>
    <scope>NUCLEOTIDE SEQUENCE [LARGE SCALE GENOMIC DNA]</scope>
    <source>
        <strain evidence="1 2">LMG 28614</strain>
    </source>
</reference>
<evidence type="ECO:0008006" key="3">
    <source>
        <dbReference type="Google" id="ProtNLM"/>
    </source>
</evidence>
<dbReference type="RefSeq" id="WP_246279040.1">
    <property type="nucleotide sequence ID" value="NZ_CADIKK010000011.1"/>
</dbReference>
<dbReference type="AlphaFoldDB" id="A0A6S7B5C9"/>
<dbReference type="SUPFAM" id="SSF53850">
    <property type="entry name" value="Periplasmic binding protein-like II"/>
    <property type="match status" value="1"/>
</dbReference>
<proteinExistence type="predicted"/>
<keyword evidence="2" id="KW-1185">Reference proteome</keyword>
<dbReference type="Proteomes" id="UP000494365">
    <property type="component" value="Unassembled WGS sequence"/>
</dbReference>
<evidence type="ECO:0000313" key="2">
    <source>
        <dbReference type="Proteomes" id="UP000494365"/>
    </source>
</evidence>
<accession>A0A6S7B5C9</accession>
<protein>
    <recommendedName>
        <fullName evidence="3">LysR substrate-binding domain-containing protein</fullName>
    </recommendedName>
</protein>
<evidence type="ECO:0000313" key="1">
    <source>
        <dbReference type="EMBL" id="CAB3788513.1"/>
    </source>
</evidence>
<sequence length="93" mass="10106">MGLALKLNLETPGTGLQLQLVAAGNGLGLVPLPLLRASAHADALDIVSLSDFKPLIDIWLVRPRVLGKLQQPVERFGAAIERQFKDTRRQRAA</sequence>
<name>A0A6S7B5C9_9BURK</name>